<dbReference type="OrthoDB" id="2743659at2759"/>
<reference evidence="2 3" key="1">
    <citation type="journal article" date="2012" name="Proc. Natl. Acad. Sci. U.S.A.">
        <title>Comparative genomics of Ceriporiopsis subvermispora and Phanerochaete chrysosporium provide insight into selective ligninolysis.</title>
        <authorList>
            <person name="Fernandez-Fueyo E."/>
            <person name="Ruiz-Duenas F.J."/>
            <person name="Ferreira P."/>
            <person name="Floudas D."/>
            <person name="Hibbett D.S."/>
            <person name="Canessa P."/>
            <person name="Larrondo L.F."/>
            <person name="James T.Y."/>
            <person name="Seelenfreund D."/>
            <person name="Lobos S."/>
            <person name="Polanco R."/>
            <person name="Tello M."/>
            <person name="Honda Y."/>
            <person name="Watanabe T."/>
            <person name="Watanabe T."/>
            <person name="Ryu J.S."/>
            <person name="Kubicek C.P."/>
            <person name="Schmoll M."/>
            <person name="Gaskell J."/>
            <person name="Hammel K.E."/>
            <person name="St John F.J."/>
            <person name="Vanden Wymelenberg A."/>
            <person name="Sabat G."/>
            <person name="Splinter BonDurant S."/>
            <person name="Syed K."/>
            <person name="Yadav J.S."/>
            <person name="Doddapaneni H."/>
            <person name="Subramanian V."/>
            <person name="Lavin J.L."/>
            <person name="Oguiza J.A."/>
            <person name="Perez G."/>
            <person name="Pisabarro A.G."/>
            <person name="Ramirez L."/>
            <person name="Santoyo F."/>
            <person name="Master E."/>
            <person name="Coutinho P.M."/>
            <person name="Henrissat B."/>
            <person name="Lombard V."/>
            <person name="Magnuson J.K."/>
            <person name="Kuees U."/>
            <person name="Hori C."/>
            <person name="Igarashi K."/>
            <person name="Samejima M."/>
            <person name="Held B.W."/>
            <person name="Barry K.W."/>
            <person name="LaButti K.M."/>
            <person name="Lapidus A."/>
            <person name="Lindquist E.A."/>
            <person name="Lucas S.M."/>
            <person name="Riley R."/>
            <person name="Salamov A.A."/>
            <person name="Hoffmeister D."/>
            <person name="Schwenk D."/>
            <person name="Hadar Y."/>
            <person name="Yarden O."/>
            <person name="de Vries R.P."/>
            <person name="Wiebenga A."/>
            <person name="Stenlid J."/>
            <person name="Eastwood D."/>
            <person name="Grigoriev I.V."/>
            <person name="Berka R.M."/>
            <person name="Blanchette R.A."/>
            <person name="Kersten P."/>
            <person name="Martinez A.T."/>
            <person name="Vicuna R."/>
            <person name="Cullen D."/>
        </authorList>
    </citation>
    <scope>NUCLEOTIDE SEQUENCE [LARGE SCALE GENOMIC DNA]</scope>
    <source>
        <strain evidence="2 3">B</strain>
    </source>
</reference>
<evidence type="ECO:0000313" key="2">
    <source>
        <dbReference type="EMBL" id="EMD35702.1"/>
    </source>
</evidence>
<proteinExistence type="predicted"/>
<keyword evidence="1" id="KW-0812">Transmembrane</keyword>
<dbReference type="STRING" id="914234.M2RBA9"/>
<protein>
    <submittedName>
        <fullName evidence="2">Uncharacterized protein</fullName>
    </submittedName>
</protein>
<keyword evidence="1" id="KW-1133">Transmembrane helix</keyword>
<dbReference type="PANTHER" id="PTHR40465">
    <property type="entry name" value="CHROMOSOME 1, WHOLE GENOME SHOTGUN SEQUENCE"/>
    <property type="match status" value="1"/>
</dbReference>
<feature type="transmembrane region" description="Helical" evidence="1">
    <location>
        <begin position="77"/>
        <end position="106"/>
    </location>
</feature>
<gene>
    <name evidence="2" type="ORF">CERSUDRAFT_74551</name>
</gene>
<dbReference type="HOGENOM" id="CLU_783032_0_0_1"/>
<name>M2RBA9_CERS8</name>
<feature type="transmembrane region" description="Helical" evidence="1">
    <location>
        <begin position="159"/>
        <end position="181"/>
    </location>
</feature>
<evidence type="ECO:0000313" key="3">
    <source>
        <dbReference type="Proteomes" id="UP000016930"/>
    </source>
</evidence>
<dbReference type="AlphaFoldDB" id="M2RBA9"/>
<organism evidence="2 3">
    <name type="scientific">Ceriporiopsis subvermispora (strain B)</name>
    <name type="common">White-rot fungus</name>
    <name type="synonym">Gelatoporia subvermispora</name>
    <dbReference type="NCBI Taxonomy" id="914234"/>
    <lineage>
        <taxon>Eukaryota</taxon>
        <taxon>Fungi</taxon>
        <taxon>Dikarya</taxon>
        <taxon>Basidiomycota</taxon>
        <taxon>Agaricomycotina</taxon>
        <taxon>Agaricomycetes</taxon>
        <taxon>Polyporales</taxon>
        <taxon>Gelatoporiaceae</taxon>
        <taxon>Gelatoporia</taxon>
    </lineage>
</organism>
<dbReference type="EMBL" id="KB445799">
    <property type="protein sequence ID" value="EMD35702.1"/>
    <property type="molecule type" value="Genomic_DNA"/>
</dbReference>
<dbReference type="PANTHER" id="PTHR40465:SF1">
    <property type="entry name" value="DUF6534 DOMAIN-CONTAINING PROTEIN"/>
    <property type="match status" value="1"/>
</dbReference>
<accession>M2RBA9</accession>
<keyword evidence="3" id="KW-1185">Reference proteome</keyword>
<keyword evidence="1" id="KW-0472">Membrane</keyword>
<evidence type="ECO:0000256" key="1">
    <source>
        <dbReference type="SAM" id="Phobius"/>
    </source>
</evidence>
<feature type="transmembrane region" description="Helical" evidence="1">
    <location>
        <begin position="201"/>
        <end position="219"/>
    </location>
</feature>
<sequence>MARDFSYFLDYSLLLAHQRSKALAASEADAEQCRSGITQRSSVYRDHRALRFSIRGNRGGTMAEPVPGIDLNATLGVAFIGLAVTILSTIFILWILDSVHVAIIVIGLWHYSLFDRGNPRKILQPIWPFGAQVYAMAVSDLIVRDVFAHRIWKLSGKRILIPTVIISLSLYTAAMSGIYATEGVYSVSWLTGRVREVATDLAVAFAVPTLTLSIQWAVYSGYATEMLGDSIIAISMTRLLVKFRTGLRDSSLIAQELLISGPAVYLNSLLGTLNARARLSPPEEGTAPMLTTEIGIRFSGTEATSSDNSEPPIMRHVPHPHLVSLVPANEKQPSDPEVQGLPPLGEICEELRYP</sequence>
<dbReference type="Proteomes" id="UP000016930">
    <property type="component" value="Unassembled WGS sequence"/>
</dbReference>